<evidence type="ECO:0000313" key="3">
    <source>
        <dbReference type="Proteomes" id="UP001259492"/>
    </source>
</evidence>
<dbReference type="SUPFAM" id="SSF48452">
    <property type="entry name" value="TPR-like"/>
    <property type="match status" value="1"/>
</dbReference>
<evidence type="ECO:0000313" key="2">
    <source>
        <dbReference type="EMBL" id="MDT0557691.1"/>
    </source>
</evidence>
<proteinExistence type="predicted"/>
<dbReference type="RefSeq" id="WP_311426452.1">
    <property type="nucleotide sequence ID" value="NZ_JAVRIA010000001.1"/>
</dbReference>
<dbReference type="EMBL" id="JAVRIA010000001">
    <property type="protein sequence ID" value="MDT0557691.1"/>
    <property type="molecule type" value="Genomic_DNA"/>
</dbReference>
<evidence type="ECO:0008006" key="4">
    <source>
        <dbReference type="Google" id="ProtNLM"/>
    </source>
</evidence>
<accession>A0ABU2YHP9</accession>
<keyword evidence="3" id="KW-1185">Reference proteome</keyword>
<dbReference type="InterPro" id="IPR011990">
    <property type="entry name" value="TPR-like_helical_dom_sf"/>
</dbReference>
<organism evidence="2 3">
    <name type="scientific">Microcosmobacter mediterraneus</name>
    <dbReference type="NCBI Taxonomy" id="3075607"/>
    <lineage>
        <taxon>Bacteria</taxon>
        <taxon>Pseudomonadati</taxon>
        <taxon>Bacteroidota</taxon>
        <taxon>Flavobacteriia</taxon>
        <taxon>Flavobacteriales</taxon>
        <taxon>Flavobacteriaceae</taxon>
        <taxon>Microcosmobacter</taxon>
    </lineage>
</organism>
<evidence type="ECO:0000256" key="1">
    <source>
        <dbReference type="SAM" id="SignalP"/>
    </source>
</evidence>
<reference evidence="2 3" key="1">
    <citation type="submission" date="2023-09" db="EMBL/GenBank/DDBJ databases">
        <authorList>
            <person name="Rey-Velasco X."/>
        </authorList>
    </citation>
    <scope>NUCLEOTIDE SEQUENCE [LARGE SCALE GENOMIC DNA]</scope>
    <source>
        <strain evidence="2 3">W332</strain>
    </source>
</reference>
<sequence length="391" mass="45841">MIKFISFFFIFVITLSNAQSKTQYVSENANNEELAYALGTTLEESIQNDEPQQFLKQWHTDSFKEQIRKEMKLEEVTPYYKGFLEGVTKGLSGFPNKLIAEYNADAYYDFIGLRYEKLEQTYYALFRFYSESEGINYHDYKLCLVDGKFMFSDVYIYLTGEHFSATVGRLGILALPKNKLAEVFGMDSSRKDYGFLQDAIKLAKKGSFEKAYKSLLKVKGDLKDDKFFLLLKSQYAMSFDMDAYNASIEDLMETFPYDSTLNILYIDYYTALEKYEKAMGYIDQLEEETKDDFLRLMKAHLYYTMDNTEKAMENYEFIIENYAFFEAYSAKLTLLTHSEQFDDAIELLDELAQDYEKSDLIEYIEEKDENGENILEALVKSKAYKTWKKSK</sequence>
<protein>
    <recommendedName>
        <fullName evidence="4">Tetratricopeptide repeat protein</fullName>
    </recommendedName>
</protein>
<feature type="signal peptide" evidence="1">
    <location>
        <begin position="1"/>
        <end position="18"/>
    </location>
</feature>
<keyword evidence="1" id="KW-0732">Signal</keyword>
<feature type="chain" id="PRO_5045528803" description="Tetratricopeptide repeat protein" evidence="1">
    <location>
        <begin position="19"/>
        <end position="391"/>
    </location>
</feature>
<gene>
    <name evidence="2" type="ORF">RM697_03480</name>
</gene>
<comment type="caution">
    <text evidence="2">The sequence shown here is derived from an EMBL/GenBank/DDBJ whole genome shotgun (WGS) entry which is preliminary data.</text>
</comment>
<dbReference type="Gene3D" id="1.25.40.10">
    <property type="entry name" value="Tetratricopeptide repeat domain"/>
    <property type="match status" value="1"/>
</dbReference>
<dbReference type="Proteomes" id="UP001259492">
    <property type="component" value="Unassembled WGS sequence"/>
</dbReference>
<name>A0ABU2YHP9_9FLAO</name>